<proteinExistence type="predicted"/>
<gene>
    <name evidence="2" type="ORF">ES332_A13G219200v1</name>
</gene>
<dbReference type="AlphaFoldDB" id="A0A5D2MP69"/>
<evidence type="ECO:0000256" key="1">
    <source>
        <dbReference type="SAM" id="Phobius"/>
    </source>
</evidence>
<sequence>MVLPQQNPLFFSVLFFLLVPYLHLLLLYWSLFSPESSRLKFLEDTDFEFLQHWIKVSSAVLKFQTNPIQIGTPLRNSFLIND</sequence>
<protein>
    <submittedName>
        <fullName evidence="2">Uncharacterized protein</fullName>
    </submittedName>
</protein>
<accession>A0A5D2MP69</accession>
<evidence type="ECO:0000313" key="2">
    <source>
        <dbReference type="EMBL" id="TYH92934.1"/>
    </source>
</evidence>
<evidence type="ECO:0000313" key="3">
    <source>
        <dbReference type="Proteomes" id="UP000322667"/>
    </source>
</evidence>
<dbReference type="Proteomes" id="UP000322667">
    <property type="component" value="Chromosome A13"/>
</dbReference>
<reference evidence="2 3" key="1">
    <citation type="submission" date="2019-07" db="EMBL/GenBank/DDBJ databases">
        <title>WGS assembly of Gossypium tomentosum.</title>
        <authorList>
            <person name="Chen Z.J."/>
            <person name="Sreedasyam A."/>
            <person name="Ando A."/>
            <person name="Song Q."/>
            <person name="De L."/>
            <person name="Hulse-Kemp A."/>
            <person name="Ding M."/>
            <person name="Ye W."/>
            <person name="Kirkbride R."/>
            <person name="Jenkins J."/>
            <person name="Plott C."/>
            <person name="Lovell J."/>
            <person name="Lin Y.-M."/>
            <person name="Vaughn R."/>
            <person name="Liu B."/>
            <person name="Li W."/>
            <person name="Simpson S."/>
            <person name="Scheffler B."/>
            <person name="Saski C."/>
            <person name="Grover C."/>
            <person name="Hu G."/>
            <person name="Conover J."/>
            <person name="Carlson J."/>
            <person name="Shu S."/>
            <person name="Boston L."/>
            <person name="Williams M."/>
            <person name="Peterson D."/>
            <person name="Mcgee K."/>
            <person name="Jones D."/>
            <person name="Wendel J."/>
            <person name="Stelly D."/>
            <person name="Grimwood J."/>
            <person name="Schmutz J."/>
        </authorList>
    </citation>
    <scope>NUCLEOTIDE SEQUENCE [LARGE SCALE GENOMIC DNA]</scope>
    <source>
        <strain evidence="2">7179.01</strain>
    </source>
</reference>
<feature type="transmembrane region" description="Helical" evidence="1">
    <location>
        <begin position="12"/>
        <end position="32"/>
    </location>
</feature>
<dbReference type="EMBL" id="CM017622">
    <property type="protein sequence ID" value="TYH92934.1"/>
    <property type="molecule type" value="Genomic_DNA"/>
</dbReference>
<keyword evidence="3" id="KW-1185">Reference proteome</keyword>
<organism evidence="2 3">
    <name type="scientific">Gossypium tomentosum</name>
    <name type="common">Hawaiian cotton</name>
    <name type="synonym">Gossypium sandvicense</name>
    <dbReference type="NCBI Taxonomy" id="34277"/>
    <lineage>
        <taxon>Eukaryota</taxon>
        <taxon>Viridiplantae</taxon>
        <taxon>Streptophyta</taxon>
        <taxon>Embryophyta</taxon>
        <taxon>Tracheophyta</taxon>
        <taxon>Spermatophyta</taxon>
        <taxon>Magnoliopsida</taxon>
        <taxon>eudicotyledons</taxon>
        <taxon>Gunneridae</taxon>
        <taxon>Pentapetalae</taxon>
        <taxon>rosids</taxon>
        <taxon>malvids</taxon>
        <taxon>Malvales</taxon>
        <taxon>Malvaceae</taxon>
        <taxon>Malvoideae</taxon>
        <taxon>Gossypium</taxon>
    </lineage>
</organism>
<name>A0A5D2MP69_GOSTO</name>
<keyword evidence="1" id="KW-0472">Membrane</keyword>
<keyword evidence="1" id="KW-0812">Transmembrane</keyword>
<dbReference type="EMBL" id="CM017622">
    <property type="protein sequence ID" value="TYH92935.1"/>
    <property type="molecule type" value="Genomic_DNA"/>
</dbReference>
<keyword evidence="1" id="KW-1133">Transmembrane helix</keyword>